<evidence type="ECO:0008006" key="2">
    <source>
        <dbReference type="Google" id="ProtNLM"/>
    </source>
</evidence>
<dbReference type="InterPro" id="IPR029033">
    <property type="entry name" value="His_PPase_superfam"/>
</dbReference>
<proteinExistence type="predicted"/>
<dbReference type="CDD" id="cd07067">
    <property type="entry name" value="HP_PGM_like"/>
    <property type="match status" value="1"/>
</dbReference>
<dbReference type="EMBL" id="CADCSY010000092">
    <property type="protein sequence ID" value="CAA9248505.1"/>
    <property type="molecule type" value="Genomic_DNA"/>
</dbReference>
<dbReference type="SMART" id="SM00855">
    <property type="entry name" value="PGAM"/>
    <property type="match status" value="1"/>
</dbReference>
<evidence type="ECO:0000313" key="1">
    <source>
        <dbReference type="EMBL" id="CAA9248505.1"/>
    </source>
</evidence>
<sequence length="158" mass="16636">MRDMAVHLIRHADAGRRGSWRGPDGERPLVDAGLAQAQALAVEPALARVRRILSSPLVRCVQTVQPLADTLGIVVEPNPALAEGADIEQSWALLESLAGEEEAVLCSHGDVIPPLLERLAHRGIPVAGPDGNVAKGSVWTVEAAPDGRLTTARLGFAP</sequence>
<name>A0A6J4ICR7_9ACTN</name>
<dbReference type="SUPFAM" id="SSF53254">
    <property type="entry name" value="Phosphoglycerate mutase-like"/>
    <property type="match status" value="1"/>
</dbReference>
<dbReference type="Pfam" id="PF00300">
    <property type="entry name" value="His_Phos_1"/>
    <property type="match status" value="1"/>
</dbReference>
<reference evidence="1" key="1">
    <citation type="submission" date="2020-02" db="EMBL/GenBank/DDBJ databases">
        <authorList>
            <person name="Meier V. D."/>
        </authorList>
    </citation>
    <scope>NUCLEOTIDE SEQUENCE</scope>
    <source>
        <strain evidence="1">AVDCRST_MAG20</strain>
    </source>
</reference>
<gene>
    <name evidence="1" type="ORF">AVDCRST_MAG20-2234</name>
</gene>
<dbReference type="Gene3D" id="3.40.50.1240">
    <property type="entry name" value="Phosphoglycerate mutase-like"/>
    <property type="match status" value="1"/>
</dbReference>
<accession>A0A6J4ICR7</accession>
<dbReference type="AlphaFoldDB" id="A0A6J4ICR7"/>
<organism evidence="1">
    <name type="scientific">uncultured Acidimicrobiales bacterium</name>
    <dbReference type="NCBI Taxonomy" id="310071"/>
    <lineage>
        <taxon>Bacteria</taxon>
        <taxon>Bacillati</taxon>
        <taxon>Actinomycetota</taxon>
        <taxon>Acidimicrobiia</taxon>
        <taxon>Acidimicrobiales</taxon>
        <taxon>environmental samples</taxon>
    </lineage>
</organism>
<protein>
    <recommendedName>
        <fullName evidence="2">Phosphohistidine phosphatase SixA</fullName>
    </recommendedName>
</protein>
<dbReference type="InterPro" id="IPR013078">
    <property type="entry name" value="His_Pase_superF_clade-1"/>
</dbReference>